<name>A0A7M3MDS6_9BACT</name>
<evidence type="ECO:0000256" key="1">
    <source>
        <dbReference type="ARBA" id="ARBA00022729"/>
    </source>
</evidence>
<comment type="caution">
    <text evidence="3">The sequence shown here is derived from an EMBL/GenBank/DDBJ whole genome shotgun (WGS) entry which is preliminary data.</text>
</comment>
<proteinExistence type="predicted"/>
<dbReference type="InterPro" id="IPR023155">
    <property type="entry name" value="Cyt_c-552/4"/>
</dbReference>
<gene>
    <name evidence="3" type="ORF">DPQ33_12395</name>
</gene>
<reference evidence="3 4" key="1">
    <citation type="submission" date="2018-06" db="EMBL/GenBank/DDBJ databases">
        <title>Complete genome of Desulfovibrio indonesiensis P37SLT.</title>
        <authorList>
            <person name="Crispim J.S."/>
            <person name="Vidigal P.M.P."/>
            <person name="Silva L.C.F."/>
            <person name="Laguardia C.N."/>
            <person name="Araujo L.C."/>
            <person name="Dias R.S."/>
            <person name="Sousa M.P."/>
            <person name="Paula S.O."/>
            <person name="Silva C."/>
        </authorList>
    </citation>
    <scope>NUCLEOTIDE SEQUENCE [LARGE SCALE GENOMIC DNA]</scope>
    <source>
        <strain evidence="3 4">P37SLT</strain>
    </source>
</reference>
<dbReference type="Pfam" id="PF13435">
    <property type="entry name" value="Cytochrome_C554"/>
    <property type="match status" value="1"/>
</dbReference>
<dbReference type="OrthoDB" id="9814800at2"/>
<keyword evidence="1" id="KW-0732">Signal</keyword>
<feature type="domain" description="Cytochrome c-552/4" evidence="2">
    <location>
        <begin position="44"/>
        <end position="117"/>
    </location>
</feature>
<sequence length="163" mass="18052">MQKNYQFVAVLFVLSMVFFGFGAFSAPSVGAETPSNAEYVGSAACADCHAEEYERFMEFSKKAHSWHSVEIMSSNLTDEELRTCFECHTTGYGKPGGFVSWEKTPDLAHVGCETCHGPGSVHTEYGDPEDITLKPTMEQCISCHSEERVEAFNFKPLIYSGAH</sequence>
<accession>A0A7M3MDS6</accession>
<evidence type="ECO:0000313" key="4">
    <source>
        <dbReference type="Proteomes" id="UP000448292"/>
    </source>
</evidence>
<protein>
    <submittedName>
        <fullName evidence="3">Cytochrome C</fullName>
    </submittedName>
</protein>
<keyword evidence="4" id="KW-1185">Reference proteome</keyword>
<organism evidence="3 4">
    <name type="scientific">Oceanidesulfovibrio indonesiensis</name>
    <dbReference type="NCBI Taxonomy" id="54767"/>
    <lineage>
        <taxon>Bacteria</taxon>
        <taxon>Pseudomonadati</taxon>
        <taxon>Thermodesulfobacteriota</taxon>
        <taxon>Desulfovibrionia</taxon>
        <taxon>Desulfovibrionales</taxon>
        <taxon>Desulfovibrionaceae</taxon>
        <taxon>Oceanidesulfovibrio</taxon>
    </lineage>
</organism>
<dbReference type="AlphaFoldDB" id="A0A7M3MDS6"/>
<evidence type="ECO:0000259" key="2">
    <source>
        <dbReference type="Pfam" id="PF13435"/>
    </source>
</evidence>
<evidence type="ECO:0000313" key="3">
    <source>
        <dbReference type="EMBL" id="TVM16413.1"/>
    </source>
</evidence>
<dbReference type="EMBL" id="QMIE01000011">
    <property type="protein sequence ID" value="TVM16413.1"/>
    <property type="molecule type" value="Genomic_DNA"/>
</dbReference>
<dbReference type="Gene3D" id="1.10.1130.10">
    <property type="entry name" value="Flavocytochrome C3, Chain A"/>
    <property type="match status" value="1"/>
</dbReference>
<dbReference type="SUPFAM" id="SSF48695">
    <property type="entry name" value="Multiheme cytochromes"/>
    <property type="match status" value="1"/>
</dbReference>
<dbReference type="PANTHER" id="PTHR35038">
    <property type="entry name" value="DISSIMILATORY SULFITE REDUCTASE SIRA"/>
    <property type="match status" value="1"/>
</dbReference>
<dbReference type="Proteomes" id="UP000448292">
    <property type="component" value="Unassembled WGS sequence"/>
</dbReference>
<dbReference type="InterPro" id="IPR051829">
    <property type="entry name" value="Multiheme_Cytochr_ET"/>
</dbReference>
<dbReference type="InterPro" id="IPR036280">
    <property type="entry name" value="Multihaem_cyt_sf"/>
</dbReference>
<dbReference type="PANTHER" id="PTHR35038:SF8">
    <property type="entry name" value="C-TYPE POLYHEME CYTOCHROME OMCC"/>
    <property type="match status" value="1"/>
</dbReference>
<dbReference type="RefSeq" id="WP_144303534.1">
    <property type="nucleotide sequence ID" value="NZ_QMIE01000011.1"/>
</dbReference>